<evidence type="ECO:0000313" key="2">
    <source>
        <dbReference type="Proteomes" id="UP000712600"/>
    </source>
</evidence>
<organism evidence="1 2">
    <name type="scientific">Brassica cretica</name>
    <name type="common">Mustard</name>
    <dbReference type="NCBI Taxonomy" id="69181"/>
    <lineage>
        <taxon>Eukaryota</taxon>
        <taxon>Viridiplantae</taxon>
        <taxon>Streptophyta</taxon>
        <taxon>Embryophyta</taxon>
        <taxon>Tracheophyta</taxon>
        <taxon>Spermatophyta</taxon>
        <taxon>Magnoliopsida</taxon>
        <taxon>eudicotyledons</taxon>
        <taxon>Gunneridae</taxon>
        <taxon>Pentapetalae</taxon>
        <taxon>rosids</taxon>
        <taxon>malvids</taxon>
        <taxon>Brassicales</taxon>
        <taxon>Brassicaceae</taxon>
        <taxon>Brassiceae</taxon>
        <taxon>Brassica</taxon>
    </lineage>
</organism>
<sequence length="180" mass="19095">MYVVLGSKIVCGCSDRGGARSGHIEGVSGAAVSRVKRWSLVGSAFRVLLSKFSSSRFTLVSSAPSEEVVACDCLLDTLAMDLEASLNLPTTVSDLQRRGLCGDVRICLGVGDALCLLPLKSSSGGTPKLVWRCVHRTFSRDVCTVLSGDRKESSMVRSEKGKGASSLFKQCCDIDAKSPD</sequence>
<accession>A0A8S9Q2G5</accession>
<dbReference type="AlphaFoldDB" id="A0A8S9Q2G5"/>
<protein>
    <submittedName>
        <fullName evidence="1">Uncharacterized protein</fullName>
    </submittedName>
</protein>
<dbReference type="Proteomes" id="UP000712600">
    <property type="component" value="Unassembled WGS sequence"/>
</dbReference>
<name>A0A8S9Q2G5_BRACR</name>
<evidence type="ECO:0000313" key="1">
    <source>
        <dbReference type="EMBL" id="KAF3535856.1"/>
    </source>
</evidence>
<dbReference type="EMBL" id="QGKX02001290">
    <property type="protein sequence ID" value="KAF3535856.1"/>
    <property type="molecule type" value="Genomic_DNA"/>
</dbReference>
<gene>
    <name evidence="1" type="ORF">F2Q69_00021260</name>
</gene>
<reference evidence="1" key="1">
    <citation type="submission" date="2019-12" db="EMBL/GenBank/DDBJ databases">
        <title>Genome sequencing and annotation of Brassica cretica.</title>
        <authorList>
            <person name="Studholme D.J."/>
            <person name="Sarris P."/>
        </authorList>
    </citation>
    <scope>NUCLEOTIDE SEQUENCE</scope>
    <source>
        <strain evidence="1">PFS-109/04</strain>
        <tissue evidence="1">Leaf</tissue>
    </source>
</reference>
<proteinExistence type="predicted"/>
<comment type="caution">
    <text evidence="1">The sequence shown here is derived from an EMBL/GenBank/DDBJ whole genome shotgun (WGS) entry which is preliminary data.</text>
</comment>